<dbReference type="GO" id="GO:0006357">
    <property type="term" value="P:regulation of transcription by RNA polymerase II"/>
    <property type="evidence" value="ECO:0007669"/>
    <property type="project" value="TreeGrafter"/>
</dbReference>
<dbReference type="InterPro" id="IPR052060">
    <property type="entry name" value="Bromo_WD_repeat"/>
</dbReference>
<name>A0A2U1Q2Z8_ARTAN</name>
<gene>
    <name evidence="1" type="ORF">CTI12_AA079850</name>
</gene>
<dbReference type="GO" id="GO:0005634">
    <property type="term" value="C:nucleus"/>
    <property type="evidence" value="ECO:0007669"/>
    <property type="project" value="TreeGrafter"/>
</dbReference>
<dbReference type="OrthoDB" id="538223at2759"/>
<sequence length="284" mass="31570">MELYHHRFSHIEKDHLVKLMKQLIIHMAPSRGISGSTPPTAADVPTLLGTGAFSLLGCTQNEVKTDVKPLPAYLRWPHMQADQVRGIGLREIGGGFPKHHRAPSVKFACYAIAKPSTMVQKMQDIKRLRGHRDAVYCGMLVASCFTEEKQVESERKKLNLLKSIEPHVTRTKSFTRVIDEQETNSLSMILSTNQEQVIFNSYFRKQISCPEILGSPFTDIVNKSDPSCLHPSALNLPLAYGVGWVSLGQVGYGSMGHSSNRSSFRNGSKGSGQISWARFARFTA</sequence>
<dbReference type="Proteomes" id="UP000245207">
    <property type="component" value="Unassembled WGS sequence"/>
</dbReference>
<comment type="caution">
    <text evidence="1">The sequence shown here is derived from an EMBL/GenBank/DDBJ whole genome shotgun (WGS) entry which is preliminary data.</text>
</comment>
<proteinExistence type="predicted"/>
<accession>A0A2U1Q2Z8</accession>
<dbReference type="PANTHER" id="PTHR16266">
    <property type="entry name" value="WD REPEAT DOMAIN 9"/>
    <property type="match status" value="1"/>
</dbReference>
<evidence type="ECO:0000313" key="2">
    <source>
        <dbReference type="Proteomes" id="UP000245207"/>
    </source>
</evidence>
<reference evidence="1 2" key="1">
    <citation type="journal article" date="2018" name="Mol. Plant">
        <title>The genome of Artemisia annua provides insight into the evolution of Asteraceae family and artemisinin biosynthesis.</title>
        <authorList>
            <person name="Shen Q."/>
            <person name="Zhang L."/>
            <person name="Liao Z."/>
            <person name="Wang S."/>
            <person name="Yan T."/>
            <person name="Shi P."/>
            <person name="Liu M."/>
            <person name="Fu X."/>
            <person name="Pan Q."/>
            <person name="Wang Y."/>
            <person name="Lv Z."/>
            <person name="Lu X."/>
            <person name="Zhang F."/>
            <person name="Jiang W."/>
            <person name="Ma Y."/>
            <person name="Chen M."/>
            <person name="Hao X."/>
            <person name="Li L."/>
            <person name="Tang Y."/>
            <person name="Lv G."/>
            <person name="Zhou Y."/>
            <person name="Sun X."/>
            <person name="Brodelius P.E."/>
            <person name="Rose J.K.C."/>
            <person name="Tang K."/>
        </authorList>
    </citation>
    <scope>NUCLEOTIDE SEQUENCE [LARGE SCALE GENOMIC DNA]</scope>
    <source>
        <strain evidence="2">cv. Huhao1</strain>
        <tissue evidence="1">Leaf</tissue>
    </source>
</reference>
<dbReference type="GO" id="GO:0008360">
    <property type="term" value="P:regulation of cell shape"/>
    <property type="evidence" value="ECO:0007669"/>
    <property type="project" value="TreeGrafter"/>
</dbReference>
<keyword evidence="2" id="KW-1185">Reference proteome</keyword>
<dbReference type="PANTHER" id="PTHR16266:SF38">
    <property type="entry name" value="TRANSCRIPTION FACTOR WD40-LIKE FAMILY"/>
    <property type="match status" value="1"/>
</dbReference>
<dbReference type="GO" id="GO:0007010">
    <property type="term" value="P:cytoskeleton organization"/>
    <property type="evidence" value="ECO:0007669"/>
    <property type="project" value="TreeGrafter"/>
</dbReference>
<dbReference type="EMBL" id="PKPP01000468">
    <property type="protein sequence ID" value="PWA92379.1"/>
    <property type="molecule type" value="Genomic_DNA"/>
</dbReference>
<evidence type="ECO:0000313" key="1">
    <source>
        <dbReference type="EMBL" id="PWA92379.1"/>
    </source>
</evidence>
<organism evidence="1 2">
    <name type="scientific">Artemisia annua</name>
    <name type="common">Sweet wormwood</name>
    <dbReference type="NCBI Taxonomy" id="35608"/>
    <lineage>
        <taxon>Eukaryota</taxon>
        <taxon>Viridiplantae</taxon>
        <taxon>Streptophyta</taxon>
        <taxon>Embryophyta</taxon>
        <taxon>Tracheophyta</taxon>
        <taxon>Spermatophyta</taxon>
        <taxon>Magnoliopsida</taxon>
        <taxon>eudicotyledons</taxon>
        <taxon>Gunneridae</taxon>
        <taxon>Pentapetalae</taxon>
        <taxon>asterids</taxon>
        <taxon>campanulids</taxon>
        <taxon>Asterales</taxon>
        <taxon>Asteraceae</taxon>
        <taxon>Asteroideae</taxon>
        <taxon>Anthemideae</taxon>
        <taxon>Artemisiinae</taxon>
        <taxon>Artemisia</taxon>
    </lineage>
</organism>
<dbReference type="STRING" id="35608.A0A2U1Q2Z8"/>
<dbReference type="AlphaFoldDB" id="A0A2U1Q2Z8"/>
<protein>
    <submittedName>
        <fullName evidence="1">Bromodomain-containing protein</fullName>
    </submittedName>
</protein>